<accession>A0ABY5VTJ5</accession>
<keyword evidence="3" id="KW-1185">Reference proteome</keyword>
<sequence>MLQEDDVRQDGPIDPHLATETWNSRWPECRPIAHELKIAYTNRWIRFHSLPQSKRYPDTEPEYAVVLHRHNTVLDELDVRGSLLVITADWTDVAGVSFDPRQTRARLAADGVHWQTILEDPDDDPEYPAYTQLYISTRPWKTGIADDILRAVADDELGGVILAPSDLRWLYHPYDGGADVILPTPAERDTLKERHQTWLSTHPSGL</sequence>
<evidence type="ECO:0000259" key="1">
    <source>
        <dbReference type="Pfam" id="PF13021"/>
    </source>
</evidence>
<protein>
    <recommendedName>
        <fullName evidence="1">DUF3885 domain-containing protein</fullName>
    </recommendedName>
</protein>
<name>A0ABY5VTJ5_9ACTN</name>
<evidence type="ECO:0000313" key="2">
    <source>
        <dbReference type="EMBL" id="UWP80436.1"/>
    </source>
</evidence>
<gene>
    <name evidence="2" type="ORF">Dfulv_35485</name>
</gene>
<feature type="domain" description="DUF3885" evidence="1">
    <location>
        <begin position="32"/>
        <end position="203"/>
    </location>
</feature>
<dbReference type="InterPro" id="IPR024976">
    <property type="entry name" value="DUF3885"/>
</dbReference>
<dbReference type="RefSeq" id="WP_259858196.1">
    <property type="nucleotide sequence ID" value="NZ_BAAAST010000042.1"/>
</dbReference>
<dbReference type="EMBL" id="CP073720">
    <property type="protein sequence ID" value="UWP80436.1"/>
    <property type="molecule type" value="Genomic_DNA"/>
</dbReference>
<reference evidence="2" key="2">
    <citation type="submission" date="2022-09" db="EMBL/GenBank/DDBJ databases">
        <title>Biosynthetic gene clusters of Dactylosporangioum fulvum.</title>
        <authorList>
            <person name="Caradec T."/>
        </authorList>
    </citation>
    <scope>NUCLEOTIDE SEQUENCE</scope>
    <source>
        <strain evidence="2">NRRL B-16292</strain>
    </source>
</reference>
<dbReference type="Proteomes" id="UP001059617">
    <property type="component" value="Chromosome"/>
</dbReference>
<proteinExistence type="predicted"/>
<evidence type="ECO:0000313" key="3">
    <source>
        <dbReference type="Proteomes" id="UP001059617"/>
    </source>
</evidence>
<organism evidence="2 3">
    <name type="scientific">Dactylosporangium fulvum</name>
    <dbReference type="NCBI Taxonomy" id="53359"/>
    <lineage>
        <taxon>Bacteria</taxon>
        <taxon>Bacillati</taxon>
        <taxon>Actinomycetota</taxon>
        <taxon>Actinomycetes</taxon>
        <taxon>Micromonosporales</taxon>
        <taxon>Micromonosporaceae</taxon>
        <taxon>Dactylosporangium</taxon>
    </lineage>
</organism>
<reference evidence="2" key="1">
    <citation type="submission" date="2021-04" db="EMBL/GenBank/DDBJ databases">
        <authorList>
            <person name="Hartkoorn R.C."/>
            <person name="Beaudoing E."/>
            <person name="Hot D."/>
        </authorList>
    </citation>
    <scope>NUCLEOTIDE SEQUENCE</scope>
    <source>
        <strain evidence="2">NRRL B-16292</strain>
    </source>
</reference>
<dbReference type="Pfam" id="PF13021">
    <property type="entry name" value="DUF3885"/>
    <property type="match status" value="1"/>
</dbReference>